<dbReference type="NCBIfam" id="TIGR02292">
    <property type="entry name" value="ygfB_yecA"/>
    <property type="match status" value="1"/>
</dbReference>
<dbReference type="EMBL" id="CP011219">
    <property type="protein sequence ID" value="AKO32335.1"/>
    <property type="molecule type" value="Genomic_DNA"/>
</dbReference>
<evidence type="ECO:0000313" key="3">
    <source>
        <dbReference type="Proteomes" id="UP000060132"/>
    </source>
</evidence>
<evidence type="ECO:0000313" key="2">
    <source>
        <dbReference type="EMBL" id="AKO32335.1"/>
    </source>
</evidence>
<dbReference type="RefSeq" id="WP_010944931.1">
    <property type="nucleotide sequence ID" value="NZ_CP011218.1"/>
</dbReference>
<accession>A0AAC8ZAW4</accession>
<dbReference type="AlphaFoldDB" id="A0AAC8ZAW4"/>
<dbReference type="Gene3D" id="1.20.120.740">
    <property type="entry name" value="YgfB uncharacterised protein family UPF0149, PF03695"/>
    <property type="match status" value="1"/>
</dbReference>
<sequence length="183" mass="20447">MAITHSNEFNHLIAELEITETAAELHGFLSGLVAGGVQDESWKTLCYQFLNDGHAFSQQPLNRLAVFYQQLSENFNQANTLFSVWIPPHKDGFALADAIADWTNQFLLGLGLAQPKLSREIDEIGEALDDLEEIAKLGYQQDDNNDELLDAGEEVLEYLSVLALFLHSHFGLGQKPLEKLPLH</sequence>
<evidence type="ECO:0000256" key="1">
    <source>
        <dbReference type="ARBA" id="ARBA00038308"/>
    </source>
</evidence>
<dbReference type="PANTHER" id="PTHR37528:SF1">
    <property type="entry name" value="UPF0149 PROTEIN YGFB"/>
    <property type="match status" value="1"/>
</dbReference>
<dbReference type="OMA" id="WVNHFIS"/>
<gene>
    <name evidence="2" type="ORF">RZ57_03990</name>
</gene>
<dbReference type="GO" id="GO:0005829">
    <property type="term" value="C:cytosol"/>
    <property type="evidence" value="ECO:0007669"/>
    <property type="project" value="TreeGrafter"/>
</dbReference>
<reference evidence="2 3" key="1">
    <citation type="journal article" date="2015" name="PLoS Negl. Trop. Dis.">
        <title>Haemophilus ducreyi Cutaneous Ulcer Strains Are Nearly Identical to Class I Genital Ulcer Strains.</title>
        <authorList>
            <person name="Gangaiah D."/>
            <person name="Webb K.M."/>
            <person name="Humphreys T.L."/>
            <person name="Fortney K.R."/>
            <person name="Toh E."/>
            <person name="Tai A."/>
            <person name="Katz S.S."/>
            <person name="Pillay A."/>
            <person name="Chen C.Y."/>
            <person name="Roberts S.A."/>
            <person name="Munson R.S.Jr."/>
            <person name="Spinola S.M."/>
        </authorList>
    </citation>
    <scope>NUCLEOTIDE SEQUENCE [LARGE SCALE GENOMIC DNA]</scope>
    <source>
        <strain evidence="3">CLU2</strain>
    </source>
</reference>
<dbReference type="PANTHER" id="PTHR37528">
    <property type="entry name" value="UPF0149 PROTEIN YGFB"/>
    <property type="match status" value="1"/>
</dbReference>
<protein>
    <submittedName>
        <fullName evidence="2">Uncharacterized protein</fullName>
    </submittedName>
</protein>
<dbReference type="Proteomes" id="UP000060132">
    <property type="component" value="Chromosome"/>
</dbReference>
<dbReference type="Pfam" id="PF03695">
    <property type="entry name" value="UPF0149"/>
    <property type="match status" value="1"/>
</dbReference>
<dbReference type="InterPro" id="IPR036255">
    <property type="entry name" value="YgfB-like_sf"/>
</dbReference>
<dbReference type="NCBIfam" id="NF002477">
    <property type="entry name" value="PRK01736.1"/>
    <property type="match status" value="1"/>
</dbReference>
<dbReference type="InterPro" id="IPR011978">
    <property type="entry name" value="YgfB-like"/>
</dbReference>
<proteinExistence type="inferred from homology"/>
<dbReference type="SUPFAM" id="SSF101327">
    <property type="entry name" value="YgfB-like"/>
    <property type="match status" value="1"/>
</dbReference>
<comment type="similarity">
    <text evidence="1">Belongs to the UPF0149 family.</text>
</comment>
<name>A0AAC8ZAW4_HAEDC</name>
<organism evidence="2 3">
    <name type="scientific">Haemophilus ducreyi</name>
    <dbReference type="NCBI Taxonomy" id="730"/>
    <lineage>
        <taxon>Bacteria</taxon>
        <taxon>Pseudomonadati</taxon>
        <taxon>Pseudomonadota</taxon>
        <taxon>Gammaproteobacteria</taxon>
        <taxon>Pasteurellales</taxon>
        <taxon>Pasteurellaceae</taxon>
        <taxon>Haemophilus</taxon>
    </lineage>
</organism>